<evidence type="ECO:0000313" key="3">
    <source>
        <dbReference type="EMBL" id="KAK4148482.1"/>
    </source>
</evidence>
<evidence type="ECO:0000256" key="2">
    <source>
        <dbReference type="SAM" id="SignalP"/>
    </source>
</evidence>
<dbReference type="AlphaFoldDB" id="A0AAN6VBU3"/>
<evidence type="ECO:0008006" key="5">
    <source>
        <dbReference type="Google" id="ProtNLM"/>
    </source>
</evidence>
<protein>
    <recommendedName>
        <fullName evidence="5">Secreted protein</fullName>
    </recommendedName>
</protein>
<comment type="caution">
    <text evidence="3">The sequence shown here is derived from an EMBL/GenBank/DDBJ whole genome shotgun (WGS) entry which is preliminary data.</text>
</comment>
<feature type="chain" id="PRO_5042831943" description="Secreted protein" evidence="2">
    <location>
        <begin position="20"/>
        <end position="85"/>
    </location>
</feature>
<accession>A0AAN6VBU3</accession>
<name>A0AAN6VBU3_9PEZI</name>
<evidence type="ECO:0000313" key="4">
    <source>
        <dbReference type="Proteomes" id="UP001302745"/>
    </source>
</evidence>
<reference evidence="3" key="1">
    <citation type="journal article" date="2023" name="Mol. Phylogenet. Evol.">
        <title>Genome-scale phylogeny and comparative genomics of the fungal order Sordariales.</title>
        <authorList>
            <person name="Hensen N."/>
            <person name="Bonometti L."/>
            <person name="Westerberg I."/>
            <person name="Brannstrom I.O."/>
            <person name="Guillou S."/>
            <person name="Cros-Aarteil S."/>
            <person name="Calhoun S."/>
            <person name="Haridas S."/>
            <person name="Kuo A."/>
            <person name="Mondo S."/>
            <person name="Pangilinan J."/>
            <person name="Riley R."/>
            <person name="LaButti K."/>
            <person name="Andreopoulos B."/>
            <person name="Lipzen A."/>
            <person name="Chen C."/>
            <person name="Yan M."/>
            <person name="Daum C."/>
            <person name="Ng V."/>
            <person name="Clum A."/>
            <person name="Steindorff A."/>
            <person name="Ohm R.A."/>
            <person name="Martin F."/>
            <person name="Silar P."/>
            <person name="Natvig D.O."/>
            <person name="Lalanne C."/>
            <person name="Gautier V."/>
            <person name="Ament-Velasquez S.L."/>
            <person name="Kruys A."/>
            <person name="Hutchinson M.I."/>
            <person name="Powell A.J."/>
            <person name="Barry K."/>
            <person name="Miller A.N."/>
            <person name="Grigoriev I.V."/>
            <person name="Debuchy R."/>
            <person name="Gladieux P."/>
            <person name="Hiltunen Thoren M."/>
            <person name="Johannesson H."/>
        </authorList>
    </citation>
    <scope>NUCLEOTIDE SEQUENCE</scope>
    <source>
        <strain evidence="3">CBS 538.74</strain>
    </source>
</reference>
<keyword evidence="4" id="KW-1185">Reference proteome</keyword>
<organism evidence="3 4">
    <name type="scientific">Chaetomidium leptoderma</name>
    <dbReference type="NCBI Taxonomy" id="669021"/>
    <lineage>
        <taxon>Eukaryota</taxon>
        <taxon>Fungi</taxon>
        <taxon>Dikarya</taxon>
        <taxon>Ascomycota</taxon>
        <taxon>Pezizomycotina</taxon>
        <taxon>Sordariomycetes</taxon>
        <taxon>Sordariomycetidae</taxon>
        <taxon>Sordariales</taxon>
        <taxon>Chaetomiaceae</taxon>
        <taxon>Chaetomidium</taxon>
    </lineage>
</organism>
<dbReference type="Proteomes" id="UP001302745">
    <property type="component" value="Unassembled WGS sequence"/>
</dbReference>
<dbReference type="EMBL" id="MU857362">
    <property type="protein sequence ID" value="KAK4148482.1"/>
    <property type="molecule type" value="Genomic_DNA"/>
</dbReference>
<evidence type="ECO:0000256" key="1">
    <source>
        <dbReference type="SAM" id="MobiDB-lite"/>
    </source>
</evidence>
<feature type="region of interest" description="Disordered" evidence="1">
    <location>
        <begin position="35"/>
        <end position="67"/>
    </location>
</feature>
<reference evidence="3" key="2">
    <citation type="submission" date="2023-05" db="EMBL/GenBank/DDBJ databases">
        <authorList>
            <consortium name="Lawrence Berkeley National Laboratory"/>
            <person name="Steindorff A."/>
            <person name="Hensen N."/>
            <person name="Bonometti L."/>
            <person name="Westerberg I."/>
            <person name="Brannstrom I.O."/>
            <person name="Guillou S."/>
            <person name="Cros-Aarteil S."/>
            <person name="Calhoun S."/>
            <person name="Haridas S."/>
            <person name="Kuo A."/>
            <person name="Mondo S."/>
            <person name="Pangilinan J."/>
            <person name="Riley R."/>
            <person name="Labutti K."/>
            <person name="Andreopoulos B."/>
            <person name="Lipzen A."/>
            <person name="Chen C."/>
            <person name="Yanf M."/>
            <person name="Daum C."/>
            <person name="Ng V."/>
            <person name="Clum A."/>
            <person name="Ohm R."/>
            <person name="Martin F."/>
            <person name="Silar P."/>
            <person name="Natvig D."/>
            <person name="Lalanne C."/>
            <person name="Gautier V."/>
            <person name="Ament-Velasquez S.L."/>
            <person name="Kruys A."/>
            <person name="Hutchinson M.I."/>
            <person name="Powell A.J."/>
            <person name="Barry K."/>
            <person name="Miller A.N."/>
            <person name="Grigoriev I.V."/>
            <person name="Debuchy R."/>
            <person name="Gladieux P."/>
            <person name="Thoren M.H."/>
            <person name="Johannesson H."/>
        </authorList>
    </citation>
    <scope>NUCLEOTIDE SEQUENCE</scope>
    <source>
        <strain evidence="3">CBS 538.74</strain>
    </source>
</reference>
<gene>
    <name evidence="3" type="ORF">C8A00DRAFT_38939</name>
</gene>
<keyword evidence="2" id="KW-0732">Signal</keyword>
<proteinExistence type="predicted"/>
<feature type="signal peptide" evidence="2">
    <location>
        <begin position="1"/>
        <end position="19"/>
    </location>
</feature>
<feature type="compositionally biased region" description="Polar residues" evidence="1">
    <location>
        <begin position="35"/>
        <end position="53"/>
    </location>
</feature>
<sequence length="85" mass="9574">MRYRCLMLILIGNLDLALELESLPHQTMTTLVQRQNLASSNSHSPRPGTTTSEAPAIRRRPTAQMSASAWRHMEVLLNDLRLYAG</sequence>
<feature type="non-terminal residue" evidence="3">
    <location>
        <position position="85"/>
    </location>
</feature>